<proteinExistence type="predicted"/>
<evidence type="ECO:0000256" key="4">
    <source>
        <dbReference type="ARBA" id="ARBA00022801"/>
    </source>
</evidence>
<keyword evidence="3" id="KW-0479">Metal-binding</keyword>
<dbReference type="Gene3D" id="3.90.79.10">
    <property type="entry name" value="Nucleoside Triphosphate Pyrophosphohydrolase"/>
    <property type="match status" value="1"/>
</dbReference>
<comment type="cofactor">
    <cofactor evidence="2">
        <name>Mg(2+)</name>
        <dbReference type="ChEBI" id="CHEBI:18420"/>
    </cofactor>
</comment>
<dbReference type="GO" id="GO:0010945">
    <property type="term" value="F:coenzyme A diphosphatase activity"/>
    <property type="evidence" value="ECO:0007669"/>
    <property type="project" value="InterPro"/>
</dbReference>
<keyword evidence="9" id="KW-1185">Reference proteome</keyword>
<name>A0A1G6BV96_EUBOX</name>
<evidence type="ECO:0000256" key="6">
    <source>
        <dbReference type="ARBA" id="ARBA00023211"/>
    </source>
</evidence>
<dbReference type="InterPro" id="IPR000086">
    <property type="entry name" value="NUDIX_hydrolase_dom"/>
</dbReference>
<dbReference type="RefSeq" id="WP_242870565.1">
    <property type="nucleotide sequence ID" value="NZ_FMXR01000013.1"/>
</dbReference>
<organism evidence="8 9">
    <name type="scientific">Eubacterium oxidoreducens</name>
    <dbReference type="NCBI Taxonomy" id="1732"/>
    <lineage>
        <taxon>Bacteria</taxon>
        <taxon>Bacillati</taxon>
        <taxon>Bacillota</taxon>
        <taxon>Clostridia</taxon>
        <taxon>Eubacteriales</taxon>
        <taxon>Eubacteriaceae</taxon>
        <taxon>Eubacterium</taxon>
    </lineage>
</organism>
<evidence type="ECO:0000256" key="5">
    <source>
        <dbReference type="ARBA" id="ARBA00022842"/>
    </source>
</evidence>
<keyword evidence="4" id="KW-0378">Hydrolase</keyword>
<dbReference type="InterPro" id="IPR045121">
    <property type="entry name" value="CoAse"/>
</dbReference>
<accession>A0A1G6BV96</accession>
<feature type="domain" description="Nudix hydrolase" evidence="7">
    <location>
        <begin position="19"/>
        <end position="150"/>
    </location>
</feature>
<dbReference type="STRING" id="1732.SAMN02910417_01807"/>
<dbReference type="CDD" id="cd03426">
    <property type="entry name" value="NUDIX_CoAse_Nudt7"/>
    <property type="match status" value="1"/>
</dbReference>
<dbReference type="EMBL" id="FMXR01000013">
    <property type="protein sequence ID" value="SDB24524.1"/>
    <property type="molecule type" value="Genomic_DNA"/>
</dbReference>
<evidence type="ECO:0000313" key="8">
    <source>
        <dbReference type="EMBL" id="SDB24524.1"/>
    </source>
</evidence>
<keyword evidence="6" id="KW-0464">Manganese</keyword>
<dbReference type="InterPro" id="IPR015797">
    <property type="entry name" value="NUDIX_hydrolase-like_dom_sf"/>
</dbReference>
<dbReference type="Pfam" id="PF00293">
    <property type="entry name" value="NUDIX"/>
    <property type="match status" value="1"/>
</dbReference>
<dbReference type="GO" id="GO:0046872">
    <property type="term" value="F:metal ion binding"/>
    <property type="evidence" value="ECO:0007669"/>
    <property type="project" value="UniProtKB-KW"/>
</dbReference>
<sequence>MDMKEIIQGRTPEEIGDKERFRCAVCIAMIEAQDGHEVIFEVRSSTIPSQPGDVCLPGGAIEEGETARQAAVREACEELLISPKQIEIIGEADTFRTGNLMIYPFVAVIKGYQGNFNKEEVESVFTVPLKFFLETKPEEYIVSYEPQFGDDFPFDRIVGGKDYQWRQVEQKTLFYQYEYHTIWGFTALLMNSFGKILRREV</sequence>
<evidence type="ECO:0000256" key="3">
    <source>
        <dbReference type="ARBA" id="ARBA00022723"/>
    </source>
</evidence>
<evidence type="ECO:0000256" key="2">
    <source>
        <dbReference type="ARBA" id="ARBA00001946"/>
    </source>
</evidence>
<gene>
    <name evidence="8" type="ORF">SAMN02910417_01807</name>
</gene>
<evidence type="ECO:0000259" key="7">
    <source>
        <dbReference type="PROSITE" id="PS51462"/>
    </source>
</evidence>
<reference evidence="8 9" key="1">
    <citation type="submission" date="2016-10" db="EMBL/GenBank/DDBJ databases">
        <authorList>
            <person name="de Groot N.N."/>
        </authorList>
    </citation>
    <scope>NUCLEOTIDE SEQUENCE [LARGE SCALE GENOMIC DNA]</scope>
    <source>
        <strain evidence="8 9">DSM 3217</strain>
    </source>
</reference>
<dbReference type="Proteomes" id="UP000199228">
    <property type="component" value="Unassembled WGS sequence"/>
</dbReference>
<dbReference type="PROSITE" id="PS51462">
    <property type="entry name" value="NUDIX"/>
    <property type="match status" value="1"/>
</dbReference>
<evidence type="ECO:0000256" key="1">
    <source>
        <dbReference type="ARBA" id="ARBA00001936"/>
    </source>
</evidence>
<dbReference type="PANTHER" id="PTHR12992:SF11">
    <property type="entry name" value="MITOCHONDRIAL COENZYME A DIPHOSPHATASE NUDT8"/>
    <property type="match status" value="1"/>
</dbReference>
<dbReference type="SUPFAM" id="SSF55811">
    <property type="entry name" value="Nudix"/>
    <property type="match status" value="1"/>
</dbReference>
<dbReference type="AlphaFoldDB" id="A0A1G6BV96"/>
<comment type="cofactor">
    <cofactor evidence="1">
        <name>Mn(2+)</name>
        <dbReference type="ChEBI" id="CHEBI:29035"/>
    </cofactor>
</comment>
<protein>
    <submittedName>
        <fullName evidence="8">NUDIX domain-containing protein</fullName>
    </submittedName>
</protein>
<dbReference type="PANTHER" id="PTHR12992">
    <property type="entry name" value="NUDIX HYDROLASE"/>
    <property type="match status" value="1"/>
</dbReference>
<keyword evidence="5" id="KW-0460">Magnesium</keyword>
<evidence type="ECO:0000313" key="9">
    <source>
        <dbReference type="Proteomes" id="UP000199228"/>
    </source>
</evidence>